<accession>A0A9D3ZM11</accession>
<dbReference type="Proteomes" id="UP000828251">
    <property type="component" value="Unassembled WGS sequence"/>
</dbReference>
<dbReference type="EMBL" id="JAIQCV010000011">
    <property type="protein sequence ID" value="KAH1047029.1"/>
    <property type="molecule type" value="Genomic_DNA"/>
</dbReference>
<protein>
    <recommendedName>
        <fullName evidence="3">Reverse transcriptase Ty1/copia-type domain-containing protein</fullName>
    </recommendedName>
</protein>
<evidence type="ECO:0000313" key="2">
    <source>
        <dbReference type="Proteomes" id="UP000828251"/>
    </source>
</evidence>
<reference evidence="1 2" key="1">
    <citation type="journal article" date="2021" name="Plant Biotechnol. J.">
        <title>Multi-omics assisted identification of the key and species-specific regulatory components of drought-tolerant mechanisms in Gossypium stocksii.</title>
        <authorList>
            <person name="Yu D."/>
            <person name="Ke L."/>
            <person name="Zhang D."/>
            <person name="Wu Y."/>
            <person name="Sun Y."/>
            <person name="Mei J."/>
            <person name="Sun J."/>
            <person name="Sun Y."/>
        </authorList>
    </citation>
    <scope>NUCLEOTIDE SEQUENCE [LARGE SCALE GENOMIC DNA]</scope>
    <source>
        <strain evidence="2">cv. E1</strain>
        <tissue evidence="1">Leaf</tissue>
    </source>
</reference>
<evidence type="ECO:0000313" key="1">
    <source>
        <dbReference type="EMBL" id="KAH1047029.1"/>
    </source>
</evidence>
<gene>
    <name evidence="1" type="ORF">J1N35_037813</name>
</gene>
<name>A0A9D3ZM11_9ROSI</name>
<evidence type="ECO:0008006" key="3">
    <source>
        <dbReference type="Google" id="ProtNLM"/>
    </source>
</evidence>
<dbReference type="OrthoDB" id="954303at2759"/>
<organism evidence="1 2">
    <name type="scientific">Gossypium stocksii</name>
    <dbReference type="NCBI Taxonomy" id="47602"/>
    <lineage>
        <taxon>Eukaryota</taxon>
        <taxon>Viridiplantae</taxon>
        <taxon>Streptophyta</taxon>
        <taxon>Embryophyta</taxon>
        <taxon>Tracheophyta</taxon>
        <taxon>Spermatophyta</taxon>
        <taxon>Magnoliopsida</taxon>
        <taxon>eudicotyledons</taxon>
        <taxon>Gunneridae</taxon>
        <taxon>Pentapetalae</taxon>
        <taxon>rosids</taxon>
        <taxon>malvids</taxon>
        <taxon>Malvales</taxon>
        <taxon>Malvaceae</taxon>
        <taxon>Malvoideae</taxon>
        <taxon>Gossypium</taxon>
    </lineage>
</organism>
<dbReference type="AlphaFoldDB" id="A0A9D3ZM11"/>
<keyword evidence="2" id="KW-1185">Reference proteome</keyword>
<proteinExistence type="predicted"/>
<comment type="caution">
    <text evidence="1">The sequence shown here is derived from an EMBL/GenBank/DDBJ whole genome shotgun (WGS) entry which is preliminary data.</text>
</comment>
<sequence length="121" mass="14284">MAVIKFDIDKFDGITNFNLWQVQMMTILIQGNLEMILIEKKSPDIDKSEWDRLHKKALSTIQLCLANNVLQEVLMEKMTFTLLKWLEALYTTKSLANRFVLKQHLYTFRIDESEHLRGHIS</sequence>
<dbReference type="Pfam" id="PF14223">
    <property type="entry name" value="Retrotran_gag_2"/>
    <property type="match status" value="1"/>
</dbReference>